<dbReference type="EMBL" id="JASMQC010000003">
    <property type="protein sequence ID" value="KAK1946351.1"/>
    <property type="molecule type" value="Genomic_DNA"/>
</dbReference>
<sequence>MLEARFPQLLSHPLKPPSWDGAAEIRKLHVELVVIVLVVARQRKAKEAATKLVKRKEVETVTAELPTKYGRGINSVDGNTP</sequence>
<keyword evidence="2" id="KW-1185">Reference proteome</keyword>
<name>A0AAD9GYD1_9STRA</name>
<comment type="caution">
    <text evidence="1">The sequence shown here is derived from an EMBL/GenBank/DDBJ whole genome shotgun (WGS) entry which is preliminary data.</text>
</comment>
<gene>
    <name evidence="1" type="ORF">P3T76_001904</name>
</gene>
<dbReference type="AlphaFoldDB" id="A0AAD9GYD1"/>
<proteinExistence type="predicted"/>
<reference evidence="1" key="1">
    <citation type="submission" date="2023-08" db="EMBL/GenBank/DDBJ databases">
        <title>Reference Genome Resource for the Citrus Pathogen Phytophthora citrophthora.</title>
        <authorList>
            <person name="Moller H."/>
            <person name="Coetzee B."/>
            <person name="Rose L.J."/>
            <person name="Van Niekerk J.M."/>
        </authorList>
    </citation>
    <scope>NUCLEOTIDE SEQUENCE</scope>
    <source>
        <strain evidence="1">STE-U-9442</strain>
    </source>
</reference>
<organism evidence="1 2">
    <name type="scientific">Phytophthora citrophthora</name>
    <dbReference type="NCBI Taxonomy" id="4793"/>
    <lineage>
        <taxon>Eukaryota</taxon>
        <taxon>Sar</taxon>
        <taxon>Stramenopiles</taxon>
        <taxon>Oomycota</taxon>
        <taxon>Peronosporomycetes</taxon>
        <taxon>Peronosporales</taxon>
        <taxon>Peronosporaceae</taxon>
        <taxon>Phytophthora</taxon>
    </lineage>
</organism>
<evidence type="ECO:0000313" key="2">
    <source>
        <dbReference type="Proteomes" id="UP001259832"/>
    </source>
</evidence>
<protein>
    <submittedName>
        <fullName evidence="1">Uncharacterized protein</fullName>
    </submittedName>
</protein>
<dbReference type="Proteomes" id="UP001259832">
    <property type="component" value="Unassembled WGS sequence"/>
</dbReference>
<accession>A0AAD9GYD1</accession>
<evidence type="ECO:0000313" key="1">
    <source>
        <dbReference type="EMBL" id="KAK1946351.1"/>
    </source>
</evidence>